<keyword evidence="3" id="KW-1185">Reference proteome</keyword>
<organism evidence="2 3">
    <name type="scientific">Prescottella agglutinans</name>
    <dbReference type="NCBI Taxonomy" id="1644129"/>
    <lineage>
        <taxon>Bacteria</taxon>
        <taxon>Bacillati</taxon>
        <taxon>Actinomycetota</taxon>
        <taxon>Actinomycetes</taxon>
        <taxon>Mycobacteriales</taxon>
        <taxon>Nocardiaceae</taxon>
        <taxon>Prescottella</taxon>
    </lineage>
</organism>
<dbReference type="Proteomes" id="UP000286208">
    <property type="component" value="Unassembled WGS sequence"/>
</dbReference>
<dbReference type="EMBL" id="RKLP01000006">
    <property type="protein sequence ID" value="RVW09044.1"/>
    <property type="molecule type" value="Genomic_DNA"/>
</dbReference>
<comment type="caution">
    <text evidence="2">The sequence shown here is derived from an EMBL/GenBank/DDBJ whole genome shotgun (WGS) entry which is preliminary data.</text>
</comment>
<feature type="domain" description="PepSY" evidence="1">
    <location>
        <begin position="39"/>
        <end position="83"/>
    </location>
</feature>
<proteinExistence type="predicted"/>
<reference evidence="2 3" key="1">
    <citation type="submission" date="2018-11" db="EMBL/GenBank/DDBJ databases">
        <title>Rhodococcus spongicola sp. nov. and Rhodococcus xishaensis sp. nov. from marine sponges.</title>
        <authorList>
            <person name="Li L."/>
            <person name="Lin H.W."/>
        </authorList>
    </citation>
    <scope>NUCLEOTIDE SEQUENCE [LARGE SCALE GENOMIC DNA]</scope>
    <source>
        <strain evidence="2 3">CCTCC AB2014297</strain>
    </source>
</reference>
<dbReference type="OrthoDB" id="4484694at2"/>
<evidence type="ECO:0000313" key="2">
    <source>
        <dbReference type="EMBL" id="RVW09044.1"/>
    </source>
</evidence>
<dbReference type="AlphaFoldDB" id="A0A3S3EAD9"/>
<name>A0A3S3EAD9_9NOCA</name>
<sequence>MDAGELTLIAVAVLGPVAVGMGAMFGGSGVAEAQEGAPTPGILSIELDEEDGRPTAEVDLVDLQGDQREIEIDLQTGRIIEDEPDTD</sequence>
<gene>
    <name evidence="2" type="ORF">EGT67_12860</name>
</gene>
<evidence type="ECO:0000259" key="1">
    <source>
        <dbReference type="Pfam" id="PF03413"/>
    </source>
</evidence>
<dbReference type="Gene3D" id="3.10.450.40">
    <property type="match status" value="1"/>
</dbReference>
<dbReference type="InterPro" id="IPR025711">
    <property type="entry name" value="PepSY"/>
</dbReference>
<accession>A0A3S3EAD9</accession>
<dbReference type="RefSeq" id="WP_127916469.1">
    <property type="nucleotide sequence ID" value="NZ_RKLP01000006.1"/>
</dbReference>
<evidence type="ECO:0000313" key="3">
    <source>
        <dbReference type="Proteomes" id="UP000286208"/>
    </source>
</evidence>
<protein>
    <submittedName>
        <fullName evidence="2">Peptidase</fullName>
    </submittedName>
</protein>
<dbReference type="Pfam" id="PF03413">
    <property type="entry name" value="PepSY"/>
    <property type="match status" value="1"/>
</dbReference>